<name>A6JCL5_RAT</name>
<organism evidence="1 2">
    <name type="scientific">Rattus norvegicus</name>
    <name type="common">Rat</name>
    <dbReference type="NCBI Taxonomy" id="10116"/>
    <lineage>
        <taxon>Eukaryota</taxon>
        <taxon>Metazoa</taxon>
        <taxon>Chordata</taxon>
        <taxon>Craniata</taxon>
        <taxon>Vertebrata</taxon>
        <taxon>Euteleostomi</taxon>
        <taxon>Mammalia</taxon>
        <taxon>Eutheria</taxon>
        <taxon>Euarchontoglires</taxon>
        <taxon>Glires</taxon>
        <taxon>Rodentia</taxon>
        <taxon>Myomorpha</taxon>
        <taxon>Muroidea</taxon>
        <taxon>Muridae</taxon>
        <taxon>Murinae</taxon>
        <taxon>Rattus</taxon>
    </lineage>
</organism>
<protein>
    <submittedName>
        <fullName evidence="1">RCG24872</fullName>
    </submittedName>
</protein>
<dbReference type="AlphaFoldDB" id="A6JCL5"/>
<dbReference type="Proteomes" id="UP000234681">
    <property type="component" value="Chromosome 1"/>
</dbReference>
<evidence type="ECO:0000313" key="1">
    <source>
        <dbReference type="EMBL" id="EDM08742.1"/>
    </source>
</evidence>
<gene>
    <name evidence="1" type="ORF">rCG_24872</name>
</gene>
<sequence length="41" mass="4828">MRPQRRRIVSNGKEKTCFQARKNNAFTVNVIIFLALHPFPK</sequence>
<proteinExistence type="predicted"/>
<evidence type="ECO:0000313" key="2">
    <source>
        <dbReference type="Proteomes" id="UP000234681"/>
    </source>
</evidence>
<accession>A6JCL5</accession>
<dbReference type="EMBL" id="CH473980">
    <property type="protein sequence ID" value="EDM08742.1"/>
    <property type="molecule type" value="Genomic_DNA"/>
</dbReference>
<reference evidence="2" key="1">
    <citation type="submission" date="2005-09" db="EMBL/GenBank/DDBJ databases">
        <authorList>
            <person name="Mural R.J."/>
            <person name="Li P.W."/>
            <person name="Adams M.D."/>
            <person name="Amanatides P.G."/>
            <person name="Baden-Tillson H."/>
            <person name="Barnstead M."/>
            <person name="Chin S.H."/>
            <person name="Dew I."/>
            <person name="Evans C.A."/>
            <person name="Ferriera S."/>
            <person name="Flanigan M."/>
            <person name="Fosler C."/>
            <person name="Glodek A."/>
            <person name="Gu Z."/>
            <person name="Holt R.A."/>
            <person name="Jennings D."/>
            <person name="Kraft C.L."/>
            <person name="Lu F."/>
            <person name="Nguyen T."/>
            <person name="Nusskern D.R."/>
            <person name="Pfannkoch C.M."/>
            <person name="Sitter C."/>
            <person name="Sutton G.G."/>
            <person name="Venter J.C."/>
            <person name="Wang Z."/>
            <person name="Woodage T."/>
            <person name="Zheng X.H."/>
            <person name="Zhong F."/>
        </authorList>
    </citation>
    <scope>NUCLEOTIDE SEQUENCE [LARGE SCALE GENOMIC DNA]</scope>
    <source>
        <strain>BN</strain>
        <strain evidence="2">Sprague-Dawley</strain>
    </source>
</reference>